<evidence type="ECO:0000313" key="2">
    <source>
        <dbReference type="EMBL" id="MBM7800701.1"/>
    </source>
</evidence>
<protein>
    <submittedName>
        <fullName evidence="2">ElaB/YqjD/DUF883 family membrane-anchored ribosome-binding protein</fullName>
    </submittedName>
</protein>
<keyword evidence="3" id="KW-1185">Reference proteome</keyword>
<proteinExistence type="predicted"/>
<feature type="region of interest" description="Disordered" evidence="1">
    <location>
        <begin position="114"/>
        <end position="215"/>
    </location>
</feature>
<comment type="caution">
    <text evidence="2">The sequence shown here is derived from an EMBL/GenBank/DDBJ whole genome shotgun (WGS) entry which is preliminary data.</text>
</comment>
<feature type="compositionally biased region" description="Low complexity" evidence="1">
    <location>
        <begin position="172"/>
        <end position="190"/>
    </location>
</feature>
<accession>A0ABS2RRB2</accession>
<reference evidence="2 3" key="1">
    <citation type="submission" date="2021-01" db="EMBL/GenBank/DDBJ databases">
        <title>Sequencing the genomes of 1000 actinobacteria strains.</title>
        <authorList>
            <person name="Klenk H.-P."/>
        </authorList>
    </citation>
    <scope>NUCLEOTIDE SEQUENCE [LARGE SCALE GENOMIC DNA]</scope>
    <source>
        <strain evidence="2 3">DSM 18662</strain>
    </source>
</reference>
<organism evidence="2 3">
    <name type="scientific">Microlunatus panaciterrae</name>
    <dbReference type="NCBI Taxonomy" id="400768"/>
    <lineage>
        <taxon>Bacteria</taxon>
        <taxon>Bacillati</taxon>
        <taxon>Actinomycetota</taxon>
        <taxon>Actinomycetes</taxon>
        <taxon>Propionibacteriales</taxon>
        <taxon>Propionibacteriaceae</taxon>
        <taxon>Microlunatus</taxon>
    </lineage>
</organism>
<gene>
    <name evidence="2" type="ORF">JOE57_003622</name>
</gene>
<sequence length="215" mass="21937">MTTNDPDQIRADIERTRANLSSDVDALTDEANPKNIAKRQANKVKDATIGVKDRIMGSASDAGDAVGDAASHVGDAVSGAPSAVRSKAQGNPLAAGLVAFGAGLLVASLFPPSEKEQHAASTVKERVEPLKEQATDIAKDAAAHLKEPAQQAAESVKDTATEAAQTVKDEGSSAAADVQDQAASSKQSVQEAQSGQDAPSGAQTWPTGQGNPSSR</sequence>
<feature type="compositionally biased region" description="Polar residues" evidence="1">
    <location>
        <begin position="191"/>
        <end position="215"/>
    </location>
</feature>
<evidence type="ECO:0000256" key="1">
    <source>
        <dbReference type="SAM" id="MobiDB-lite"/>
    </source>
</evidence>
<feature type="compositionally biased region" description="Basic and acidic residues" evidence="1">
    <location>
        <begin position="114"/>
        <end position="147"/>
    </location>
</feature>
<dbReference type="Proteomes" id="UP000704762">
    <property type="component" value="Unassembled WGS sequence"/>
</dbReference>
<dbReference type="Pfam" id="PF12277">
    <property type="entry name" value="DUF3618"/>
    <property type="match status" value="1"/>
</dbReference>
<dbReference type="RefSeq" id="WP_204920049.1">
    <property type="nucleotide sequence ID" value="NZ_BAAAQP010000003.1"/>
</dbReference>
<dbReference type="SUPFAM" id="SSF58113">
    <property type="entry name" value="Apolipoprotein A-I"/>
    <property type="match status" value="1"/>
</dbReference>
<name>A0ABS2RRB2_9ACTN</name>
<dbReference type="EMBL" id="JAFBCF010000001">
    <property type="protein sequence ID" value="MBM7800701.1"/>
    <property type="molecule type" value="Genomic_DNA"/>
</dbReference>
<dbReference type="InterPro" id="IPR022062">
    <property type="entry name" value="DUF3618"/>
</dbReference>
<evidence type="ECO:0000313" key="3">
    <source>
        <dbReference type="Proteomes" id="UP000704762"/>
    </source>
</evidence>